<feature type="transmembrane region" description="Helical" evidence="7">
    <location>
        <begin position="251"/>
        <end position="272"/>
    </location>
</feature>
<feature type="transmembrane region" description="Helical" evidence="7">
    <location>
        <begin position="155"/>
        <end position="174"/>
    </location>
</feature>
<evidence type="ECO:0000256" key="6">
    <source>
        <dbReference type="ARBA" id="ARBA00023136"/>
    </source>
</evidence>
<evidence type="ECO:0000256" key="3">
    <source>
        <dbReference type="ARBA" id="ARBA00022475"/>
    </source>
</evidence>
<keyword evidence="2 7" id="KW-0813">Transport</keyword>
<evidence type="ECO:0000256" key="4">
    <source>
        <dbReference type="ARBA" id="ARBA00022692"/>
    </source>
</evidence>
<evidence type="ECO:0000256" key="1">
    <source>
        <dbReference type="ARBA" id="ARBA00004651"/>
    </source>
</evidence>
<reference evidence="9 10" key="1">
    <citation type="submission" date="2019-10" db="EMBL/GenBank/DDBJ databases">
        <title>Pseudopuniceibacterium sp. HQ09 islated from Antarctica.</title>
        <authorList>
            <person name="Liao L."/>
            <person name="Su S."/>
            <person name="Chen B."/>
            <person name="Yu Y."/>
        </authorList>
    </citation>
    <scope>NUCLEOTIDE SEQUENCE [LARGE SCALE GENOMIC DNA]</scope>
    <source>
        <strain evidence="9 10">HQ09</strain>
    </source>
</reference>
<evidence type="ECO:0000259" key="8">
    <source>
        <dbReference type="PROSITE" id="PS50928"/>
    </source>
</evidence>
<accession>A0A7L9WIC4</accession>
<dbReference type="InterPro" id="IPR035906">
    <property type="entry name" value="MetI-like_sf"/>
</dbReference>
<dbReference type="CDD" id="cd06261">
    <property type="entry name" value="TM_PBP2"/>
    <property type="match status" value="1"/>
</dbReference>
<evidence type="ECO:0000313" key="9">
    <source>
        <dbReference type="EMBL" id="QOL79564.1"/>
    </source>
</evidence>
<dbReference type="Pfam" id="PF00528">
    <property type="entry name" value="BPD_transp_1"/>
    <property type="match status" value="1"/>
</dbReference>
<comment type="similarity">
    <text evidence="7">Belongs to the binding-protein-dependent transport system permease family.</text>
</comment>
<dbReference type="PROSITE" id="PS50928">
    <property type="entry name" value="ABC_TM1"/>
    <property type="match status" value="1"/>
</dbReference>
<dbReference type="SUPFAM" id="SSF161098">
    <property type="entry name" value="MetI-like"/>
    <property type="match status" value="1"/>
</dbReference>
<dbReference type="GO" id="GO:0005886">
    <property type="term" value="C:plasma membrane"/>
    <property type="evidence" value="ECO:0007669"/>
    <property type="project" value="UniProtKB-SubCell"/>
</dbReference>
<dbReference type="PANTHER" id="PTHR30151:SF0">
    <property type="entry name" value="ABC TRANSPORTER PERMEASE PROTEIN MJ0413-RELATED"/>
    <property type="match status" value="1"/>
</dbReference>
<evidence type="ECO:0000313" key="10">
    <source>
        <dbReference type="Proteomes" id="UP000594118"/>
    </source>
</evidence>
<evidence type="ECO:0000256" key="2">
    <source>
        <dbReference type="ARBA" id="ARBA00022448"/>
    </source>
</evidence>
<dbReference type="Gene3D" id="1.10.3720.10">
    <property type="entry name" value="MetI-like"/>
    <property type="match status" value="1"/>
</dbReference>
<dbReference type="Proteomes" id="UP000594118">
    <property type="component" value="Chromosome"/>
</dbReference>
<gene>
    <name evidence="9" type="ORF">F3W81_01200</name>
</gene>
<name>A0A7L9WIC4_9RHOB</name>
<dbReference type="AlphaFoldDB" id="A0A7L9WIC4"/>
<protein>
    <submittedName>
        <fullName evidence="9">ABC transporter permease subunit</fullName>
    </submittedName>
</protein>
<feature type="transmembrane region" description="Helical" evidence="7">
    <location>
        <begin position="127"/>
        <end position="148"/>
    </location>
</feature>
<dbReference type="KEGG" id="pshq:F3W81_01200"/>
<keyword evidence="3" id="KW-1003">Cell membrane</keyword>
<feature type="transmembrane region" description="Helical" evidence="7">
    <location>
        <begin position="21"/>
        <end position="40"/>
    </location>
</feature>
<feature type="transmembrane region" description="Helical" evidence="7">
    <location>
        <begin position="214"/>
        <end position="239"/>
    </location>
</feature>
<keyword evidence="10" id="KW-1185">Reference proteome</keyword>
<dbReference type="GO" id="GO:0055085">
    <property type="term" value="P:transmembrane transport"/>
    <property type="evidence" value="ECO:0007669"/>
    <property type="project" value="InterPro"/>
</dbReference>
<evidence type="ECO:0000256" key="7">
    <source>
        <dbReference type="RuleBase" id="RU363032"/>
    </source>
</evidence>
<dbReference type="RefSeq" id="WP_226941792.1">
    <property type="nucleotide sequence ID" value="NZ_CP045201.1"/>
</dbReference>
<keyword evidence="6 7" id="KW-0472">Membrane</keyword>
<keyword evidence="5 7" id="KW-1133">Transmembrane helix</keyword>
<dbReference type="PANTHER" id="PTHR30151">
    <property type="entry name" value="ALKANE SULFONATE ABC TRANSPORTER-RELATED, MEMBRANE SUBUNIT"/>
    <property type="match status" value="1"/>
</dbReference>
<sequence>MTRKSETDQRPAWRARLRHEARVASADLAWVGRIPLYVWLRLALIPALLWLWSLLAGLAPAGFVAGPYLTVRAFFLLLMDDRRNFPIALWSTLSVYYGGLGLAALIGIPLGYLLGSFRTLGRTSAPYLHGLAATPVVALVPLIILLLGLDWQAKILIVFLAALMPVMINTQAGLQGTDPELLEMAQAYALSPLARLRHVYAPSAFPSVMAGLRLAAIAGLVASAIADLYTAMTGLGALLQGFGNSYRMDSYFAVVLTYSVIGALTTGLLTWIERRLSPPATRQRLTY</sequence>
<feature type="domain" description="ABC transmembrane type-1" evidence="8">
    <location>
        <begin position="89"/>
        <end position="273"/>
    </location>
</feature>
<organism evidence="9 10">
    <name type="scientific">Pseudooceanicola spongiae</name>
    <dbReference type="NCBI Taxonomy" id="2613965"/>
    <lineage>
        <taxon>Bacteria</taxon>
        <taxon>Pseudomonadati</taxon>
        <taxon>Pseudomonadota</taxon>
        <taxon>Alphaproteobacteria</taxon>
        <taxon>Rhodobacterales</taxon>
        <taxon>Paracoccaceae</taxon>
        <taxon>Pseudooceanicola</taxon>
    </lineage>
</organism>
<evidence type="ECO:0000256" key="5">
    <source>
        <dbReference type="ARBA" id="ARBA00022989"/>
    </source>
</evidence>
<comment type="subcellular location">
    <subcellularLocation>
        <location evidence="1 7">Cell membrane</location>
        <topology evidence="1 7">Multi-pass membrane protein</topology>
    </subcellularLocation>
</comment>
<feature type="transmembrane region" description="Helical" evidence="7">
    <location>
        <begin position="87"/>
        <end position="115"/>
    </location>
</feature>
<dbReference type="InterPro" id="IPR000515">
    <property type="entry name" value="MetI-like"/>
</dbReference>
<proteinExistence type="inferred from homology"/>
<dbReference type="EMBL" id="CP045201">
    <property type="protein sequence ID" value="QOL79564.1"/>
    <property type="molecule type" value="Genomic_DNA"/>
</dbReference>
<feature type="transmembrane region" description="Helical" evidence="7">
    <location>
        <begin position="52"/>
        <end position="75"/>
    </location>
</feature>
<keyword evidence="4 7" id="KW-0812">Transmembrane</keyword>